<organism evidence="2 3">
    <name type="scientific">Trichomalopsis sarcophagae</name>
    <dbReference type="NCBI Taxonomy" id="543379"/>
    <lineage>
        <taxon>Eukaryota</taxon>
        <taxon>Metazoa</taxon>
        <taxon>Ecdysozoa</taxon>
        <taxon>Arthropoda</taxon>
        <taxon>Hexapoda</taxon>
        <taxon>Insecta</taxon>
        <taxon>Pterygota</taxon>
        <taxon>Neoptera</taxon>
        <taxon>Endopterygota</taxon>
        <taxon>Hymenoptera</taxon>
        <taxon>Apocrita</taxon>
        <taxon>Proctotrupomorpha</taxon>
        <taxon>Chalcidoidea</taxon>
        <taxon>Pteromalidae</taxon>
        <taxon>Pteromalinae</taxon>
        <taxon>Trichomalopsis</taxon>
    </lineage>
</organism>
<accession>A0A232FKD2</accession>
<evidence type="ECO:0000313" key="3">
    <source>
        <dbReference type="Proteomes" id="UP000215335"/>
    </source>
</evidence>
<dbReference type="AlphaFoldDB" id="A0A232FKD2"/>
<protein>
    <recommendedName>
        <fullName evidence="4">CUB domain-containing protein</fullName>
    </recommendedName>
</protein>
<feature type="signal peptide" evidence="1">
    <location>
        <begin position="1"/>
        <end position="19"/>
    </location>
</feature>
<sequence>MYSKFFCIVLLCVAYGEKAIVLGLLDAEGIIGSLGDIDHEIEDHSLTAKYDNLDRHNVVAEIEICGGRFNTLKHTSAFVLNLSKNQAKHCTWTVEAPANKRVAVFNIQNVLTFDDDDDSKGKEHEKAFDDALNLSVYDGDKVNASKRLFSIDDSELHAVSSERKLTIDVDYKKSSVYNSREILVRFGFI</sequence>
<dbReference type="Proteomes" id="UP000215335">
    <property type="component" value="Unassembled WGS sequence"/>
</dbReference>
<proteinExistence type="predicted"/>
<evidence type="ECO:0000313" key="2">
    <source>
        <dbReference type="EMBL" id="OXU30990.1"/>
    </source>
</evidence>
<gene>
    <name evidence="2" type="ORF">TSAR_007355</name>
</gene>
<keyword evidence="1" id="KW-0732">Signal</keyword>
<keyword evidence="3" id="KW-1185">Reference proteome</keyword>
<name>A0A232FKD2_9HYME</name>
<comment type="caution">
    <text evidence="2">The sequence shown here is derived from an EMBL/GenBank/DDBJ whole genome shotgun (WGS) entry which is preliminary data.</text>
</comment>
<reference evidence="2 3" key="1">
    <citation type="journal article" date="2017" name="Curr. Biol.">
        <title>The Evolution of Venom by Co-option of Single-Copy Genes.</title>
        <authorList>
            <person name="Martinson E.O."/>
            <person name="Mrinalini"/>
            <person name="Kelkar Y.D."/>
            <person name="Chang C.H."/>
            <person name="Werren J.H."/>
        </authorList>
    </citation>
    <scope>NUCLEOTIDE SEQUENCE [LARGE SCALE GENOMIC DNA]</scope>
    <source>
        <strain evidence="2 3">Alberta</strain>
        <tissue evidence="2">Whole body</tissue>
    </source>
</reference>
<evidence type="ECO:0008006" key="4">
    <source>
        <dbReference type="Google" id="ProtNLM"/>
    </source>
</evidence>
<feature type="chain" id="PRO_5012579208" description="CUB domain-containing protein" evidence="1">
    <location>
        <begin position="20"/>
        <end position="189"/>
    </location>
</feature>
<evidence type="ECO:0000256" key="1">
    <source>
        <dbReference type="SAM" id="SignalP"/>
    </source>
</evidence>
<dbReference type="EMBL" id="NNAY01000099">
    <property type="protein sequence ID" value="OXU30990.1"/>
    <property type="molecule type" value="Genomic_DNA"/>
</dbReference>